<keyword evidence="2 5" id="KW-0812">Transmembrane</keyword>
<dbReference type="NCBIfam" id="TIGR00945">
    <property type="entry name" value="tatC"/>
    <property type="match status" value="1"/>
</dbReference>
<feature type="transmembrane region" description="Helical" evidence="5">
    <location>
        <begin position="76"/>
        <end position="97"/>
    </location>
</feature>
<evidence type="ECO:0000256" key="2">
    <source>
        <dbReference type="ARBA" id="ARBA00022692"/>
    </source>
</evidence>
<protein>
    <recommendedName>
        <fullName evidence="5">Sec-independent protein translocase protein TatC</fullName>
    </recommendedName>
</protein>
<dbReference type="GO" id="GO:0065002">
    <property type="term" value="P:intracellular protein transmembrane transport"/>
    <property type="evidence" value="ECO:0007669"/>
    <property type="project" value="TreeGrafter"/>
</dbReference>
<keyword evidence="5" id="KW-0813">Transport</keyword>
<keyword evidence="5" id="KW-0653">Protein transport</keyword>
<dbReference type="PROSITE" id="PS01218">
    <property type="entry name" value="TATC"/>
    <property type="match status" value="1"/>
</dbReference>
<comment type="subunit">
    <text evidence="5">The Tat system comprises two distinct complexes: a TatABC complex, containing multiple copies of TatA, TatB and TatC subunits, and a separate TatA complex, containing only TatA subunits. Substrates initially bind to the TatABC complex, which probably triggers association of the separate TatA complex to form the active translocon.</text>
</comment>
<feature type="transmembrane region" description="Helical" evidence="5">
    <location>
        <begin position="167"/>
        <end position="192"/>
    </location>
</feature>
<keyword evidence="4 5" id="KW-0472">Membrane</keyword>
<dbReference type="AlphaFoldDB" id="A0A4Q7DIZ8"/>
<proteinExistence type="inferred from homology"/>
<dbReference type="GO" id="GO:0009977">
    <property type="term" value="F:proton motive force dependent protein transmembrane transporter activity"/>
    <property type="evidence" value="ECO:0007669"/>
    <property type="project" value="TreeGrafter"/>
</dbReference>
<comment type="caution">
    <text evidence="6">The sequence shown here is derived from an EMBL/GenBank/DDBJ whole genome shotgun (WGS) entry which is preliminary data.</text>
</comment>
<organism evidence="6 7">
    <name type="scientific">Candidatus Finniella inopinata</name>
    <dbReference type="NCBI Taxonomy" id="1696036"/>
    <lineage>
        <taxon>Bacteria</taxon>
        <taxon>Pseudomonadati</taxon>
        <taxon>Pseudomonadota</taxon>
        <taxon>Alphaproteobacteria</taxon>
        <taxon>Holosporales</taxon>
        <taxon>Candidatus Paracaedibacteraceae</taxon>
        <taxon>Candidatus Finniella</taxon>
    </lineage>
</organism>
<reference evidence="6 7" key="1">
    <citation type="submission" date="2018-10" db="EMBL/GenBank/DDBJ databases">
        <title>An updated phylogeny of the Alphaproteobacteria reveals that the parasitic Rickettsiales and Holosporales have independent origins.</title>
        <authorList>
            <person name="Munoz-Gomez S.A."/>
            <person name="Hess S."/>
            <person name="Burger G."/>
            <person name="Lang B.F."/>
            <person name="Susko E."/>
            <person name="Slamovits C.H."/>
            <person name="Roger A.J."/>
        </authorList>
    </citation>
    <scope>NUCLEOTIDE SEQUENCE [LARGE SCALE GENOMIC DNA]</scope>
    <source>
        <strain evidence="6">HOLO01</strain>
    </source>
</reference>
<name>A0A4Q7DIZ8_9PROT</name>
<dbReference type="Pfam" id="PF00902">
    <property type="entry name" value="TatC"/>
    <property type="match status" value="1"/>
</dbReference>
<dbReference type="Proteomes" id="UP000293550">
    <property type="component" value="Unassembled WGS sequence"/>
</dbReference>
<keyword evidence="5" id="KW-0811">Translocation</keyword>
<evidence type="ECO:0000313" key="6">
    <source>
        <dbReference type="EMBL" id="RZI46105.1"/>
    </source>
</evidence>
<keyword evidence="3 5" id="KW-1133">Transmembrane helix</keyword>
<dbReference type="InterPro" id="IPR002033">
    <property type="entry name" value="TatC"/>
</dbReference>
<dbReference type="GO" id="GO:0043953">
    <property type="term" value="P:protein transport by the Tat complex"/>
    <property type="evidence" value="ECO:0007669"/>
    <property type="project" value="UniProtKB-UniRule"/>
</dbReference>
<dbReference type="RefSeq" id="WP_130153859.1">
    <property type="nucleotide sequence ID" value="NZ_SCFB01000005.1"/>
</dbReference>
<evidence type="ECO:0000313" key="7">
    <source>
        <dbReference type="Proteomes" id="UP000293550"/>
    </source>
</evidence>
<dbReference type="InterPro" id="IPR019820">
    <property type="entry name" value="Sec-indep_translocase_CS"/>
</dbReference>
<feature type="transmembrane region" description="Helical" evidence="5">
    <location>
        <begin position="199"/>
        <end position="215"/>
    </location>
</feature>
<feature type="transmembrane region" description="Helical" evidence="5">
    <location>
        <begin position="109"/>
        <end position="131"/>
    </location>
</feature>
<keyword evidence="5" id="KW-1003">Cell membrane</keyword>
<feature type="transmembrane region" description="Helical" evidence="5">
    <location>
        <begin position="221"/>
        <end position="243"/>
    </location>
</feature>
<evidence type="ECO:0000256" key="1">
    <source>
        <dbReference type="ARBA" id="ARBA00004141"/>
    </source>
</evidence>
<evidence type="ECO:0000256" key="3">
    <source>
        <dbReference type="ARBA" id="ARBA00022989"/>
    </source>
</evidence>
<dbReference type="EMBL" id="SCFB01000005">
    <property type="protein sequence ID" value="RZI46105.1"/>
    <property type="molecule type" value="Genomic_DNA"/>
</dbReference>
<comment type="function">
    <text evidence="5">Part of the twin-arginine translocation (Tat) system that transports large folded proteins containing a characteristic twin-arginine motif in their signal peptide across membranes. Together with TatB, TatC is part of a receptor directly interacting with Tat signal peptides.</text>
</comment>
<comment type="subcellular location">
    <subcellularLocation>
        <location evidence="5">Cell membrane</location>
        <topology evidence="5">Multi-pass membrane protein</topology>
    </subcellularLocation>
    <subcellularLocation>
        <location evidence="1">Membrane</location>
        <topology evidence="1">Multi-pass membrane protein</topology>
    </subcellularLocation>
</comment>
<accession>A0A4Q7DIZ8</accession>
<dbReference type="PANTHER" id="PTHR30371">
    <property type="entry name" value="SEC-INDEPENDENT PROTEIN TRANSLOCASE PROTEIN TATC"/>
    <property type="match status" value="1"/>
</dbReference>
<dbReference type="PRINTS" id="PR01840">
    <property type="entry name" value="TATCFAMILY"/>
</dbReference>
<keyword evidence="7" id="KW-1185">Reference proteome</keyword>
<sequence>MIDQPKPLLDHLLELRKRLIYSLIGFVIVFSICYVYSENIFQFLVRPLAQLLQTKGGGRRLIYTGLTEAFLTYIKVAAFAAAFISFPLMAIQVWRFIAPGLYHNERNLFIGLLATTPVLFLLGAGFAYTIIFPTAYEFFLSFESNAGHLPIQLEAKVNEYLSFVMRLIFAFGICFELPVVLTLLASVGLITAETLVNKWRIAVVVIFAISAFITPPDIVSMLGLALPLIMLYGFSIMMVKVLAKRRAKKDV</sequence>
<dbReference type="GO" id="GO:0033281">
    <property type="term" value="C:TAT protein transport complex"/>
    <property type="evidence" value="ECO:0007669"/>
    <property type="project" value="UniProtKB-UniRule"/>
</dbReference>
<dbReference type="HAMAP" id="MF_00902">
    <property type="entry name" value="TatC"/>
    <property type="match status" value="1"/>
</dbReference>
<dbReference type="OrthoDB" id="9777044at2"/>
<gene>
    <name evidence="5 6" type="primary">tatC</name>
    <name evidence="6" type="ORF">EQU50_04005</name>
</gene>
<feature type="transmembrane region" description="Helical" evidence="5">
    <location>
        <begin position="20"/>
        <end position="37"/>
    </location>
</feature>
<evidence type="ECO:0000256" key="4">
    <source>
        <dbReference type="ARBA" id="ARBA00023136"/>
    </source>
</evidence>
<comment type="similarity">
    <text evidence="5">Belongs to the TatC family.</text>
</comment>
<evidence type="ECO:0000256" key="5">
    <source>
        <dbReference type="HAMAP-Rule" id="MF_00902"/>
    </source>
</evidence>
<dbReference type="PANTHER" id="PTHR30371:SF0">
    <property type="entry name" value="SEC-INDEPENDENT PROTEIN TRANSLOCASE PROTEIN TATC, CHLOROPLASTIC-RELATED"/>
    <property type="match status" value="1"/>
</dbReference>